<name>A0A5P2BJZ9_STRVZ</name>
<reference evidence="2 3" key="1">
    <citation type="submission" date="2018-05" db="EMBL/GenBank/DDBJ databases">
        <title>Streptomyces venezuelae.</title>
        <authorList>
            <person name="Kim W."/>
            <person name="Lee N."/>
            <person name="Cho B.-K."/>
        </authorList>
    </citation>
    <scope>NUCLEOTIDE SEQUENCE [LARGE SCALE GENOMIC DNA]</scope>
    <source>
        <strain evidence="2 3">ATCC 14583</strain>
    </source>
</reference>
<gene>
    <name evidence="2" type="ORF">DEJ47_29540</name>
</gene>
<keyword evidence="3" id="KW-1185">Reference proteome</keyword>
<dbReference type="EMBL" id="CP029193">
    <property type="protein sequence ID" value="QES30038.1"/>
    <property type="molecule type" value="Genomic_DNA"/>
</dbReference>
<dbReference type="InterPro" id="IPR033457">
    <property type="entry name" value="DUF5133"/>
</dbReference>
<dbReference type="Proteomes" id="UP000323046">
    <property type="component" value="Chromosome"/>
</dbReference>
<protein>
    <submittedName>
        <fullName evidence="2">DUF5133 domain-containing protein</fullName>
    </submittedName>
</protein>
<dbReference type="OrthoDB" id="4320263at2"/>
<feature type="region of interest" description="Disordered" evidence="1">
    <location>
        <begin position="66"/>
        <end position="102"/>
    </location>
</feature>
<proteinExistence type="predicted"/>
<evidence type="ECO:0000313" key="2">
    <source>
        <dbReference type="EMBL" id="QES30038.1"/>
    </source>
</evidence>
<evidence type="ECO:0000256" key="1">
    <source>
        <dbReference type="SAM" id="MobiDB-lite"/>
    </source>
</evidence>
<dbReference type="AlphaFoldDB" id="A0A5P2BJZ9"/>
<sequence>MLQAHPSVLADLVERYESLHAKTGSAAVDPALRRQLDDVTYTLCVITGTRSLEQALASARRRARTVRDVRDVRGQASTAVPSSSTKASSSHSLTTPTTAMAG</sequence>
<evidence type="ECO:0000313" key="3">
    <source>
        <dbReference type="Proteomes" id="UP000323046"/>
    </source>
</evidence>
<organism evidence="2 3">
    <name type="scientific">Streptomyces venezuelae</name>
    <dbReference type="NCBI Taxonomy" id="54571"/>
    <lineage>
        <taxon>Bacteria</taxon>
        <taxon>Bacillati</taxon>
        <taxon>Actinomycetota</taxon>
        <taxon>Actinomycetes</taxon>
        <taxon>Kitasatosporales</taxon>
        <taxon>Streptomycetaceae</taxon>
        <taxon>Streptomyces</taxon>
    </lineage>
</organism>
<dbReference type="Pfam" id="PF17196">
    <property type="entry name" value="DUF5133"/>
    <property type="match status" value="1"/>
</dbReference>
<feature type="compositionally biased region" description="Low complexity" evidence="1">
    <location>
        <begin position="76"/>
        <end position="95"/>
    </location>
</feature>
<accession>A0A5P2BJZ9</accession>
<dbReference type="RefSeq" id="WP_150173311.1">
    <property type="nucleotide sequence ID" value="NZ_CP029193.1"/>
</dbReference>